<dbReference type="SUPFAM" id="SSF54928">
    <property type="entry name" value="RNA-binding domain, RBD"/>
    <property type="match status" value="1"/>
</dbReference>
<sequence>MNPKASDAPPQLSVKYLLQELPLPSPSVLQQAVRYEAMPKLSTGKECLHLRGLPVDAQPETIMQFLGPDALSVIPEGVHIMYTPEGQPSGEAIIQMNSEESAFWAVVNSHDRCMMGPRRKPSRIEALLCSVTEMKTMLAKTLPGPISPSGGTREPQREPNHPGRPPVLTPRPAMMAPTAATMPPTFVPRGVPWSAPRPAVPLETLSPYKVTWLLVRDLPESATDSDITAFFDSTLGLKTGGVYLVHQADFSLSAVVGVQCPPATLQAVLNCRQCHYIGNRRIDLRIVDAEYVSRWLTTPPRALVCNLPEPVKKFP</sequence>
<evidence type="ECO:0000313" key="5">
    <source>
        <dbReference type="Proteomes" id="UP000821853"/>
    </source>
</evidence>
<dbReference type="InterPro" id="IPR050666">
    <property type="entry name" value="ESRP"/>
</dbReference>
<feature type="region of interest" description="Disordered" evidence="3">
    <location>
        <begin position="141"/>
        <end position="172"/>
    </location>
</feature>
<protein>
    <recommendedName>
        <fullName evidence="6">RRM domain-containing protein</fullName>
    </recommendedName>
</protein>
<dbReference type="EMBL" id="JABSTR010001233">
    <property type="protein sequence ID" value="KAH9383663.1"/>
    <property type="molecule type" value="Genomic_DNA"/>
</dbReference>
<evidence type="ECO:0008006" key="6">
    <source>
        <dbReference type="Google" id="ProtNLM"/>
    </source>
</evidence>
<gene>
    <name evidence="4" type="ORF">HPB48_025415</name>
</gene>
<dbReference type="InterPro" id="IPR012677">
    <property type="entry name" value="Nucleotide-bd_a/b_plait_sf"/>
</dbReference>
<keyword evidence="5" id="KW-1185">Reference proteome</keyword>
<comment type="caution">
    <text evidence="4">The sequence shown here is derived from an EMBL/GenBank/DDBJ whole genome shotgun (WGS) entry which is preliminary data.</text>
</comment>
<dbReference type="GO" id="GO:0003723">
    <property type="term" value="F:RNA binding"/>
    <property type="evidence" value="ECO:0007669"/>
    <property type="project" value="UniProtKB-KW"/>
</dbReference>
<accession>A0A9J6GYZ4</accession>
<dbReference type="PANTHER" id="PTHR13976">
    <property type="entry name" value="HETEROGENEOUS NUCLEAR RIBONUCLEOPROTEIN-RELATED"/>
    <property type="match status" value="1"/>
</dbReference>
<name>A0A9J6GYZ4_HAELO</name>
<reference evidence="4 5" key="1">
    <citation type="journal article" date="2020" name="Cell">
        <title>Large-Scale Comparative Analyses of Tick Genomes Elucidate Their Genetic Diversity and Vector Capacities.</title>
        <authorList>
            <consortium name="Tick Genome and Microbiome Consortium (TIGMIC)"/>
            <person name="Jia N."/>
            <person name="Wang J."/>
            <person name="Shi W."/>
            <person name="Du L."/>
            <person name="Sun Y."/>
            <person name="Zhan W."/>
            <person name="Jiang J.F."/>
            <person name="Wang Q."/>
            <person name="Zhang B."/>
            <person name="Ji P."/>
            <person name="Bell-Sakyi L."/>
            <person name="Cui X.M."/>
            <person name="Yuan T.T."/>
            <person name="Jiang B.G."/>
            <person name="Yang W.F."/>
            <person name="Lam T.T."/>
            <person name="Chang Q.C."/>
            <person name="Ding S.J."/>
            <person name="Wang X.J."/>
            <person name="Zhu J.G."/>
            <person name="Ruan X.D."/>
            <person name="Zhao L."/>
            <person name="Wei J.T."/>
            <person name="Ye R.Z."/>
            <person name="Que T.C."/>
            <person name="Du C.H."/>
            <person name="Zhou Y.H."/>
            <person name="Cheng J.X."/>
            <person name="Dai P.F."/>
            <person name="Guo W.B."/>
            <person name="Han X.H."/>
            <person name="Huang E.J."/>
            <person name="Li L.F."/>
            <person name="Wei W."/>
            <person name="Gao Y.C."/>
            <person name="Liu J.Z."/>
            <person name="Shao H.Z."/>
            <person name="Wang X."/>
            <person name="Wang C.C."/>
            <person name="Yang T.C."/>
            <person name="Huo Q.B."/>
            <person name="Li W."/>
            <person name="Chen H.Y."/>
            <person name="Chen S.E."/>
            <person name="Zhou L.G."/>
            <person name="Ni X.B."/>
            <person name="Tian J.H."/>
            <person name="Sheng Y."/>
            <person name="Liu T."/>
            <person name="Pan Y.S."/>
            <person name="Xia L.Y."/>
            <person name="Li J."/>
            <person name="Zhao F."/>
            <person name="Cao W.C."/>
        </authorList>
    </citation>
    <scope>NUCLEOTIDE SEQUENCE [LARGE SCALE GENOMIC DNA]</scope>
    <source>
        <strain evidence="4">HaeL-2018</strain>
    </source>
</reference>
<dbReference type="Gene3D" id="3.30.70.330">
    <property type="match status" value="1"/>
</dbReference>
<dbReference type="VEuPathDB" id="VectorBase:HLOH_052339"/>
<keyword evidence="1" id="KW-0677">Repeat</keyword>
<proteinExistence type="predicted"/>
<dbReference type="InterPro" id="IPR035979">
    <property type="entry name" value="RBD_domain_sf"/>
</dbReference>
<keyword evidence="2" id="KW-0694">RNA-binding</keyword>
<dbReference type="Proteomes" id="UP000821853">
    <property type="component" value="Unassembled WGS sequence"/>
</dbReference>
<organism evidence="4 5">
    <name type="scientific">Haemaphysalis longicornis</name>
    <name type="common">Bush tick</name>
    <dbReference type="NCBI Taxonomy" id="44386"/>
    <lineage>
        <taxon>Eukaryota</taxon>
        <taxon>Metazoa</taxon>
        <taxon>Ecdysozoa</taxon>
        <taxon>Arthropoda</taxon>
        <taxon>Chelicerata</taxon>
        <taxon>Arachnida</taxon>
        <taxon>Acari</taxon>
        <taxon>Parasitiformes</taxon>
        <taxon>Ixodida</taxon>
        <taxon>Ixodoidea</taxon>
        <taxon>Ixodidae</taxon>
        <taxon>Haemaphysalinae</taxon>
        <taxon>Haemaphysalis</taxon>
    </lineage>
</organism>
<evidence type="ECO:0000256" key="1">
    <source>
        <dbReference type="ARBA" id="ARBA00022737"/>
    </source>
</evidence>
<evidence type="ECO:0000313" key="4">
    <source>
        <dbReference type="EMBL" id="KAH9383663.1"/>
    </source>
</evidence>
<evidence type="ECO:0000256" key="2">
    <source>
        <dbReference type="ARBA" id="ARBA00022884"/>
    </source>
</evidence>
<dbReference type="OrthoDB" id="431068at2759"/>
<evidence type="ECO:0000256" key="3">
    <source>
        <dbReference type="SAM" id="MobiDB-lite"/>
    </source>
</evidence>
<dbReference type="AlphaFoldDB" id="A0A9J6GYZ4"/>